<protein>
    <submittedName>
        <fullName evidence="2">Uncharacterized protein</fullName>
    </submittedName>
</protein>
<keyword evidence="1" id="KW-0812">Transmembrane</keyword>
<organism evidence="2 3">
    <name type="scientific">Arenibacter certesii</name>
    <dbReference type="NCBI Taxonomy" id="228955"/>
    <lineage>
        <taxon>Bacteria</taxon>
        <taxon>Pseudomonadati</taxon>
        <taxon>Bacteroidota</taxon>
        <taxon>Flavobacteriia</taxon>
        <taxon>Flavobacteriales</taxon>
        <taxon>Flavobacteriaceae</taxon>
        <taxon>Arenibacter</taxon>
    </lineage>
</organism>
<keyword evidence="3" id="KW-1185">Reference proteome</keyword>
<evidence type="ECO:0000313" key="2">
    <source>
        <dbReference type="EMBL" id="GGW42403.1"/>
    </source>
</evidence>
<feature type="transmembrane region" description="Helical" evidence="1">
    <location>
        <begin position="73"/>
        <end position="94"/>
    </location>
</feature>
<reference evidence="2" key="1">
    <citation type="journal article" date="2014" name="Int. J. Syst. Evol. Microbiol.">
        <title>Complete genome sequence of Corynebacterium casei LMG S-19264T (=DSM 44701T), isolated from a smear-ripened cheese.</title>
        <authorList>
            <consortium name="US DOE Joint Genome Institute (JGI-PGF)"/>
            <person name="Walter F."/>
            <person name="Albersmeier A."/>
            <person name="Kalinowski J."/>
            <person name="Ruckert C."/>
        </authorList>
    </citation>
    <scope>NUCLEOTIDE SEQUENCE</scope>
    <source>
        <strain evidence="2">KCTC 12113</strain>
    </source>
</reference>
<gene>
    <name evidence="2" type="ORF">GCM10007383_28700</name>
</gene>
<feature type="transmembrane region" description="Helical" evidence="1">
    <location>
        <begin position="100"/>
        <end position="125"/>
    </location>
</feature>
<dbReference type="InterPro" id="IPR052948">
    <property type="entry name" value="Low_temp-induced_all0457"/>
</dbReference>
<sequence length="175" mass="18209">MNTNESRFTDTRIDRVFHSTDAAHSYYDHLIERGYEKEDITILMSKETKEEYYDSQKEDTGSEALKGAGAGSAIGGVAGAVVGAIAAIGTSLVLPGIGLVVAGPLAAAFAGAGIGGAGGALVGALTKAGLSDSKSAEYVEYLKKGDIIISVDPKNPEDRTYFSGQEGVIYNRDVV</sequence>
<dbReference type="PANTHER" id="PTHR36109:SF2">
    <property type="entry name" value="MEMBRANE PROTEIN"/>
    <property type="match status" value="1"/>
</dbReference>
<name>A0A918J1V4_9FLAO</name>
<dbReference type="RefSeq" id="WP_034235504.1">
    <property type="nucleotide sequence ID" value="NZ_BMWP01000022.1"/>
</dbReference>
<keyword evidence="1" id="KW-0472">Membrane</keyword>
<evidence type="ECO:0000313" key="3">
    <source>
        <dbReference type="Proteomes" id="UP000634668"/>
    </source>
</evidence>
<keyword evidence="1" id="KW-1133">Transmembrane helix</keyword>
<dbReference type="Proteomes" id="UP000634668">
    <property type="component" value="Unassembled WGS sequence"/>
</dbReference>
<reference evidence="2" key="2">
    <citation type="submission" date="2020-09" db="EMBL/GenBank/DDBJ databases">
        <authorList>
            <person name="Sun Q."/>
            <person name="Kim S."/>
        </authorList>
    </citation>
    <scope>NUCLEOTIDE SEQUENCE</scope>
    <source>
        <strain evidence="2">KCTC 12113</strain>
    </source>
</reference>
<proteinExistence type="predicted"/>
<dbReference type="EMBL" id="BMWP01000022">
    <property type="protein sequence ID" value="GGW42403.1"/>
    <property type="molecule type" value="Genomic_DNA"/>
</dbReference>
<comment type="caution">
    <text evidence="2">The sequence shown here is derived from an EMBL/GenBank/DDBJ whole genome shotgun (WGS) entry which is preliminary data.</text>
</comment>
<accession>A0A918J1V4</accession>
<dbReference type="AlphaFoldDB" id="A0A918J1V4"/>
<evidence type="ECO:0000256" key="1">
    <source>
        <dbReference type="SAM" id="Phobius"/>
    </source>
</evidence>
<dbReference type="PANTHER" id="PTHR36109">
    <property type="entry name" value="MEMBRANE PROTEIN-RELATED"/>
    <property type="match status" value="1"/>
</dbReference>